<reference evidence="8 9" key="1">
    <citation type="submission" date="2016-03" db="EMBL/GenBank/DDBJ databases">
        <title>Whole genome sequencing of Grifola frondosa 9006-11.</title>
        <authorList>
            <person name="Min B."/>
            <person name="Park H."/>
            <person name="Kim J.-G."/>
            <person name="Cho H."/>
            <person name="Oh Y.-L."/>
            <person name="Kong W.-S."/>
            <person name="Choi I.-G."/>
        </authorList>
    </citation>
    <scope>NUCLEOTIDE SEQUENCE [LARGE SCALE GENOMIC DNA]</scope>
    <source>
        <strain evidence="8 9">9006-11</strain>
    </source>
</reference>
<accession>A0A1C7MMN1</accession>
<evidence type="ECO:0000259" key="7">
    <source>
        <dbReference type="PROSITE" id="PS50089"/>
    </source>
</evidence>
<keyword evidence="4" id="KW-0862">Zinc</keyword>
<dbReference type="Proteomes" id="UP000092993">
    <property type="component" value="Unassembled WGS sequence"/>
</dbReference>
<dbReference type="InterPro" id="IPR001841">
    <property type="entry name" value="Znf_RING"/>
</dbReference>
<dbReference type="GO" id="GO:0008270">
    <property type="term" value="F:zinc ion binding"/>
    <property type="evidence" value="ECO:0007669"/>
    <property type="project" value="UniProtKB-KW"/>
</dbReference>
<dbReference type="PROSITE" id="PS50089">
    <property type="entry name" value="ZF_RING_2"/>
    <property type="match status" value="1"/>
</dbReference>
<gene>
    <name evidence="8" type="ORF">A0H81_02344</name>
</gene>
<dbReference type="SMART" id="SM00360">
    <property type="entry name" value="RRM"/>
    <property type="match status" value="1"/>
</dbReference>
<keyword evidence="2" id="KW-0479">Metal-binding</keyword>
<proteinExistence type="inferred from homology"/>
<evidence type="ECO:0000256" key="4">
    <source>
        <dbReference type="ARBA" id="ARBA00022833"/>
    </source>
</evidence>
<dbReference type="InterPro" id="IPR013083">
    <property type="entry name" value="Znf_RING/FYVE/PHD"/>
</dbReference>
<comment type="similarity">
    <text evidence="1">Belongs to the WAPL family.</text>
</comment>
<dbReference type="SUPFAM" id="SSF57850">
    <property type="entry name" value="RING/U-box"/>
    <property type="match status" value="1"/>
</dbReference>
<evidence type="ECO:0000313" key="9">
    <source>
        <dbReference type="Proteomes" id="UP000092993"/>
    </source>
</evidence>
<feature type="domain" description="RING-type" evidence="7">
    <location>
        <begin position="1039"/>
        <end position="1082"/>
    </location>
</feature>
<dbReference type="Gene3D" id="3.30.70.330">
    <property type="match status" value="1"/>
</dbReference>
<dbReference type="GO" id="GO:0003723">
    <property type="term" value="F:RNA binding"/>
    <property type="evidence" value="ECO:0007669"/>
    <property type="project" value="InterPro"/>
</dbReference>
<dbReference type="PANTHER" id="PTHR22100:SF13">
    <property type="entry name" value="WINGS APART-LIKE PROTEIN HOMOLOG"/>
    <property type="match status" value="1"/>
</dbReference>
<feature type="compositionally biased region" description="Polar residues" evidence="6">
    <location>
        <begin position="64"/>
        <end position="86"/>
    </location>
</feature>
<organism evidence="8 9">
    <name type="scientific">Grifola frondosa</name>
    <name type="common">Maitake</name>
    <name type="synonym">Polyporus frondosus</name>
    <dbReference type="NCBI Taxonomy" id="5627"/>
    <lineage>
        <taxon>Eukaryota</taxon>
        <taxon>Fungi</taxon>
        <taxon>Dikarya</taxon>
        <taxon>Basidiomycota</taxon>
        <taxon>Agaricomycotina</taxon>
        <taxon>Agaricomycetes</taxon>
        <taxon>Polyporales</taxon>
        <taxon>Grifolaceae</taxon>
        <taxon>Grifola</taxon>
    </lineage>
</organism>
<feature type="region of interest" description="Disordered" evidence="6">
    <location>
        <begin position="700"/>
        <end position="729"/>
    </location>
</feature>
<evidence type="ECO:0000256" key="1">
    <source>
        <dbReference type="ARBA" id="ARBA00006854"/>
    </source>
</evidence>
<protein>
    <recommendedName>
        <fullName evidence="7">RING-type domain-containing protein</fullName>
    </recommendedName>
</protein>
<feature type="region of interest" description="Disordered" evidence="6">
    <location>
        <begin position="1"/>
        <end position="86"/>
    </location>
</feature>
<dbReference type="InterPro" id="IPR022771">
    <property type="entry name" value="WAPL_C"/>
</dbReference>
<dbReference type="STRING" id="5627.A0A1C7MMN1"/>
<evidence type="ECO:0000256" key="5">
    <source>
        <dbReference type="PROSITE-ProRule" id="PRU00175"/>
    </source>
</evidence>
<evidence type="ECO:0000313" key="8">
    <source>
        <dbReference type="EMBL" id="OBZ78088.1"/>
    </source>
</evidence>
<dbReference type="CDD" id="cd16449">
    <property type="entry name" value="RING-HC"/>
    <property type="match status" value="1"/>
</dbReference>
<sequence>MLRRSHTESSIDGTIGSRAADGIDITSTPTTPRKLGKLRSESNIDLTFGSPSSRGHSSSPSKSQAVDVSSPAVSTTRPAPTTTNIRTYAGSSRSFLVALPTSQLGSLSRTNSASQSLLDADEDILATSQEDDFEMRASYTELRERWGVDGSEDDPRPPSPDILSPASKGKRKGKAKQVEVEPPPLPNGMMNDLKSITELRNKGESRRFLDEVGYLFEGLDAKGAIGVRRGSALEVVTKLCDAEFARKATAANFLDRTWEVLRGAGAGDGDKILDTILTLFAALVAKDPRDLSDLVAKSDFVSVLHDMLASLERSNDPLWLISSSVTDAELRIAGISKVEKTLLATLHKLIRKKSGLLEEYHIVSNRLLLTQALAVLPPSLHCTADLPSLLRSLSLEIGPLSSRVSAYISGLSLFPSHTSSSHLYIPSLLHADNCLRMLDSFLLGSWSNAADDPVDLRGLHDECEDGLAQSLIAFCVASDVISRDPDYRDQRVLAYRSIESVLRVLINLTHDDLLWSRAILREKVAVLTVIRLIVMAQRQHLEVVEHEIDEDTQPGSHGDGSASSLDRLCLALGLLTNLVQVCDDAKDLIRETLIDYSCTGKRVCVGGCRCSSCVSALECLALVYTRHCKSRDEFDPVVRGHMAVLFGLLMRQSSRNQRMLLDVLPGPSDRMKLNSLVENAREFTSFYVALTRGISATTSERLHTEDEADIENDAASGGGGTGPRAIRDEKGATIARDVISFLERLRDGSDDSPDGKTLFDTRIGPHLPSCHPLKTRPSSRHSPACHSFAHIRQFTSPFTPATNLSTPYTPLSLRSFSSSNGSTLVTPASAIGRRRLSLSLSPEVNLNNKSLADIAENWRARANENGIKVSSAEEPSYEVDDQDLSNISLSAIDKALLPAPFLSNQRRARALSHVQAPLSQVPDPAQFGTPNRPTRPPGILNTPPPQPGYRLRGSVTDPPHTRRRPVFDQTGELFDIDEDEYAPYPPAFSASAASQSLPLVLNDPFQTSNLSMTSEPNQFYETQSYMVPPLQEVASASACSICGMMKGSLAILKPCEHPLCSACLTSALNIVGEKDMECAMCKAKVEDFQLRKVDTPVSGGHASKGFESNLQGILEEYCEGEEDFDSGIGLLPSAIGGGNMINMGEFDIDFMDRAQGASTPVAGIRAGRQADSKSNDRVVLRIDNVPWDITPPGITAWLKYPVERVHVLLDRKGKTLSHAYAEMVNEDAAKAALRCSQNSVLGRGKRARGVTVTRSSQEELMQALFPSWQGNFDGSRPSLAGLNNEHVISTLQRGLLSETELTSLLHLIRSPDSHFLKVPSLPFYSLISILSKFPADDDSRVFWSGTLRDLLYEVTYAAVQVLLIRIEENPLTDWATLLTQIVRAALDCQAFTSEQMGKLSDILEAALPQSTSSPVGVYSNSNSPIPSPTRAQPHAMHSDRIVNMERDAFDHLAKEFGLEAHLVEALAQRLAGIC</sequence>
<dbReference type="SMART" id="SM00184">
    <property type="entry name" value="RING"/>
    <property type="match status" value="1"/>
</dbReference>
<evidence type="ECO:0000256" key="3">
    <source>
        <dbReference type="ARBA" id="ARBA00022771"/>
    </source>
</evidence>
<dbReference type="PANTHER" id="PTHR22100">
    <property type="entry name" value="WINGS APART-LIKE PROTEIN HOMOLOG"/>
    <property type="match status" value="1"/>
</dbReference>
<dbReference type="InterPro" id="IPR011989">
    <property type="entry name" value="ARM-like"/>
</dbReference>
<feature type="compositionally biased region" description="Low complexity" evidence="6">
    <location>
        <begin position="49"/>
        <end position="63"/>
    </location>
</feature>
<feature type="region of interest" description="Disordered" evidence="6">
    <location>
        <begin position="920"/>
        <end position="965"/>
    </location>
</feature>
<dbReference type="SUPFAM" id="SSF54928">
    <property type="entry name" value="RNA-binding domain, RBD"/>
    <property type="match status" value="1"/>
</dbReference>
<dbReference type="InterPro" id="IPR035979">
    <property type="entry name" value="RBD_domain_sf"/>
</dbReference>
<comment type="caution">
    <text evidence="8">The sequence shown here is derived from an EMBL/GenBank/DDBJ whole genome shotgun (WGS) entry which is preliminary data.</text>
</comment>
<dbReference type="Gene3D" id="3.30.40.10">
    <property type="entry name" value="Zinc/RING finger domain, C3HC4 (zinc finger)"/>
    <property type="match status" value="1"/>
</dbReference>
<evidence type="ECO:0000256" key="2">
    <source>
        <dbReference type="ARBA" id="ARBA00022723"/>
    </source>
</evidence>
<keyword evidence="3 5" id="KW-0863">Zinc-finger</keyword>
<feature type="region of interest" description="Disordered" evidence="6">
    <location>
        <begin position="146"/>
        <end position="191"/>
    </location>
</feature>
<dbReference type="Pfam" id="PF07814">
    <property type="entry name" value="WAPL"/>
    <property type="match status" value="1"/>
</dbReference>
<dbReference type="InterPro" id="IPR000504">
    <property type="entry name" value="RRM_dom"/>
</dbReference>
<feature type="region of interest" description="Disordered" evidence="6">
    <location>
        <begin position="1414"/>
        <end position="1433"/>
    </location>
</feature>
<dbReference type="PROSITE" id="PS00518">
    <property type="entry name" value="ZF_RING_1"/>
    <property type="match status" value="1"/>
</dbReference>
<dbReference type="InterPro" id="IPR017907">
    <property type="entry name" value="Znf_RING_CS"/>
</dbReference>
<dbReference type="Gene3D" id="1.25.10.10">
    <property type="entry name" value="Leucine-rich Repeat Variant"/>
    <property type="match status" value="1"/>
</dbReference>
<name>A0A1C7MMN1_GRIFR</name>
<dbReference type="InterPro" id="IPR039874">
    <property type="entry name" value="WAPL"/>
</dbReference>
<feature type="compositionally biased region" description="Polar residues" evidence="6">
    <location>
        <begin position="1414"/>
        <end position="1424"/>
    </location>
</feature>
<dbReference type="OrthoDB" id="336240at2759"/>
<evidence type="ECO:0000256" key="6">
    <source>
        <dbReference type="SAM" id="MobiDB-lite"/>
    </source>
</evidence>
<dbReference type="EMBL" id="LUGG01000002">
    <property type="protein sequence ID" value="OBZ78088.1"/>
    <property type="molecule type" value="Genomic_DNA"/>
</dbReference>
<keyword evidence="9" id="KW-1185">Reference proteome</keyword>
<dbReference type="InterPro" id="IPR012677">
    <property type="entry name" value="Nucleotide-bd_a/b_plait_sf"/>
</dbReference>